<accession>A0A3E1Y4R8</accession>
<gene>
    <name evidence="1" type="ORF">DVR12_21440</name>
</gene>
<keyword evidence="2" id="KW-1185">Reference proteome</keyword>
<evidence type="ECO:0000313" key="2">
    <source>
        <dbReference type="Proteomes" id="UP000260644"/>
    </source>
</evidence>
<comment type="caution">
    <text evidence="1">The sequence shown here is derived from an EMBL/GenBank/DDBJ whole genome shotgun (WGS) entry which is preliminary data.</text>
</comment>
<proteinExistence type="predicted"/>
<dbReference type="SUPFAM" id="SSF51735">
    <property type="entry name" value="NAD(P)-binding Rossmann-fold domains"/>
    <property type="match status" value="1"/>
</dbReference>
<evidence type="ECO:0000313" key="1">
    <source>
        <dbReference type="EMBL" id="RFS19671.1"/>
    </source>
</evidence>
<reference evidence="1 2" key="1">
    <citation type="submission" date="2018-07" db="EMBL/GenBank/DDBJ databases">
        <title>Chitinophaga K2CV101002-2 sp. nov., isolated from a monsoon evergreen broad-leaved forest soil.</title>
        <authorList>
            <person name="Lv Y."/>
        </authorList>
    </citation>
    <scope>NUCLEOTIDE SEQUENCE [LARGE SCALE GENOMIC DNA]</scope>
    <source>
        <strain evidence="1 2">GDMCC 1.1288</strain>
    </source>
</reference>
<dbReference type="Proteomes" id="UP000260644">
    <property type="component" value="Unassembled WGS sequence"/>
</dbReference>
<dbReference type="PANTHER" id="PTHR14097">
    <property type="entry name" value="OXIDOREDUCTASE HTATIP2"/>
    <property type="match status" value="1"/>
</dbReference>
<dbReference type="AlphaFoldDB" id="A0A3E1Y4R8"/>
<dbReference type="InterPro" id="IPR036291">
    <property type="entry name" value="NAD(P)-bd_dom_sf"/>
</dbReference>
<sequence>MEIKAIITGSTGMVGEGVLHECLQHPDVTAVLVINRKPCGVTHPKLKEIIHKDFFDMLPIAAQLHDYNACYFCLGVSSIGMKEPEYTRFTYDLTMEVAKTLQTLNPEMTFCYVSGAGTDSTEQGRSMWARVKGRTENALLNMPFKAAYMFRPGFINPGKDLKNTHGFYKFISWMYPFFKRVTPNYVITLSEIGLAMINVTKNGYPKHILEVPDIAKAAQSI</sequence>
<name>A0A3E1Y4R8_9BACT</name>
<dbReference type="RefSeq" id="WP_116977858.1">
    <property type="nucleotide sequence ID" value="NZ_QPMM01000012.1"/>
</dbReference>
<dbReference type="OrthoDB" id="9798632at2"/>
<organism evidence="1 2">
    <name type="scientific">Chitinophaga silvatica</name>
    <dbReference type="NCBI Taxonomy" id="2282649"/>
    <lineage>
        <taxon>Bacteria</taxon>
        <taxon>Pseudomonadati</taxon>
        <taxon>Bacteroidota</taxon>
        <taxon>Chitinophagia</taxon>
        <taxon>Chitinophagales</taxon>
        <taxon>Chitinophagaceae</taxon>
        <taxon>Chitinophaga</taxon>
    </lineage>
</organism>
<protein>
    <submittedName>
        <fullName evidence="1">Epimerase</fullName>
    </submittedName>
</protein>
<dbReference type="EMBL" id="QPMM01000012">
    <property type="protein sequence ID" value="RFS19671.1"/>
    <property type="molecule type" value="Genomic_DNA"/>
</dbReference>
<dbReference type="Gene3D" id="3.40.50.720">
    <property type="entry name" value="NAD(P)-binding Rossmann-like Domain"/>
    <property type="match status" value="1"/>
</dbReference>
<dbReference type="PANTHER" id="PTHR14097:SF8">
    <property type="entry name" value="NAD(P)-BINDING DOMAIN-CONTAINING PROTEIN"/>
    <property type="match status" value="1"/>
</dbReference>